<keyword evidence="3" id="KW-1185">Reference proteome</keyword>
<keyword evidence="1" id="KW-0812">Transmembrane</keyword>
<evidence type="ECO:0000313" key="2">
    <source>
        <dbReference type="EMBL" id="SDH22498.1"/>
    </source>
</evidence>
<feature type="transmembrane region" description="Helical" evidence="1">
    <location>
        <begin position="83"/>
        <end position="103"/>
    </location>
</feature>
<dbReference type="RefSeq" id="WP_091860324.1">
    <property type="nucleotide sequence ID" value="NZ_FNBZ01000007.1"/>
</dbReference>
<protein>
    <recommendedName>
        <fullName evidence="4">Intracellular septation protein A</fullName>
    </recommendedName>
</protein>
<feature type="transmembrane region" description="Helical" evidence="1">
    <location>
        <begin position="153"/>
        <end position="172"/>
    </location>
</feature>
<sequence length="181" mass="19714">MNILLAFAPFLAFALVDRALGSLDGLLAGAAVSIAMLVRDMMQGRSPKILEIGTVLLFAGLAGWFLAFQPAWSIIDVRLRVDLGLLLIVIVSMLIGKPFTLQYARESVAPELWSGPTFVKTSYVISAAWAAAFVVLVAVDLLWIYRPDVPPRLGVWATIAALFAAVKFTAWYPKQVHGKAR</sequence>
<evidence type="ECO:0000313" key="3">
    <source>
        <dbReference type="Proteomes" id="UP000199468"/>
    </source>
</evidence>
<evidence type="ECO:0000256" key="1">
    <source>
        <dbReference type="SAM" id="Phobius"/>
    </source>
</evidence>
<dbReference type="EMBL" id="FNBZ01000007">
    <property type="protein sequence ID" value="SDH22498.1"/>
    <property type="molecule type" value="Genomic_DNA"/>
</dbReference>
<organism evidence="2 3">
    <name type="scientific">Bosea robiniae</name>
    <dbReference type="NCBI Taxonomy" id="1036780"/>
    <lineage>
        <taxon>Bacteria</taxon>
        <taxon>Pseudomonadati</taxon>
        <taxon>Pseudomonadota</taxon>
        <taxon>Alphaproteobacteria</taxon>
        <taxon>Hyphomicrobiales</taxon>
        <taxon>Boseaceae</taxon>
        <taxon>Bosea</taxon>
    </lineage>
</organism>
<keyword evidence="1" id="KW-1133">Transmembrane helix</keyword>
<reference evidence="2 3" key="1">
    <citation type="submission" date="2016-10" db="EMBL/GenBank/DDBJ databases">
        <authorList>
            <person name="Varghese N."/>
            <person name="Submissions S."/>
        </authorList>
    </citation>
    <scope>NUCLEOTIDE SEQUENCE [LARGE SCALE GENOMIC DNA]</scope>
    <source>
        <strain evidence="2 3">DSM 26672</strain>
    </source>
</reference>
<feature type="transmembrane region" description="Helical" evidence="1">
    <location>
        <begin position="123"/>
        <end position="144"/>
    </location>
</feature>
<keyword evidence="1" id="KW-0472">Membrane</keyword>
<evidence type="ECO:0008006" key="4">
    <source>
        <dbReference type="Google" id="ProtNLM"/>
    </source>
</evidence>
<comment type="caution">
    <text evidence="2">The sequence shown here is derived from an EMBL/GenBank/DDBJ whole genome shotgun (WGS) entry which is preliminary data.</text>
</comment>
<name>A0ABY0P484_9HYPH</name>
<dbReference type="Proteomes" id="UP000199468">
    <property type="component" value="Unassembled WGS sequence"/>
</dbReference>
<proteinExistence type="predicted"/>
<feature type="transmembrane region" description="Helical" evidence="1">
    <location>
        <begin position="49"/>
        <end position="71"/>
    </location>
</feature>
<gene>
    <name evidence="2" type="ORF">SAMN05421844_107210</name>
</gene>
<accession>A0ABY0P484</accession>